<accession>A0ABT7QW46</accession>
<evidence type="ECO:0000256" key="5">
    <source>
        <dbReference type="ARBA" id="ARBA00023244"/>
    </source>
</evidence>
<keyword evidence="2 7" id="KW-0408">Iron</keyword>
<dbReference type="HAMAP" id="MF_00323">
    <property type="entry name" value="Ferrochelatase"/>
    <property type="match status" value="1"/>
</dbReference>
<feature type="binding site" evidence="7">
    <location>
        <position position="186"/>
    </location>
    <ligand>
        <name>Fe(2+)</name>
        <dbReference type="ChEBI" id="CHEBI:29033"/>
    </ligand>
</feature>
<reference evidence="9" key="1">
    <citation type="submission" date="2023-01" db="EMBL/GenBank/DDBJ databases">
        <title>Sulfurovum sp. zt1-1 genome assembly.</title>
        <authorList>
            <person name="Wang J."/>
        </authorList>
    </citation>
    <scope>NUCLEOTIDE SEQUENCE</scope>
    <source>
        <strain evidence="9">Zt1-1</strain>
    </source>
</reference>
<name>A0ABT7QW46_9BACT</name>
<comment type="pathway">
    <text evidence="7 8">Porphyrin-containing compound metabolism; protoheme biosynthesis; protoheme from protoporphyrin-IX: step 1/1.</text>
</comment>
<keyword evidence="5 7" id="KW-0627">Porphyrin biosynthesis</keyword>
<dbReference type="RefSeq" id="WP_289412295.1">
    <property type="nucleotide sequence ID" value="NZ_JAQIBD010000001.1"/>
</dbReference>
<gene>
    <name evidence="7 9" type="primary">hemH</name>
    <name evidence="9" type="ORF">PGH07_02345</name>
</gene>
<evidence type="ECO:0000256" key="6">
    <source>
        <dbReference type="ARBA" id="ARBA00024536"/>
    </source>
</evidence>
<keyword evidence="4 7" id="KW-0456">Lyase</keyword>
<proteinExistence type="inferred from homology"/>
<dbReference type="Pfam" id="PF00762">
    <property type="entry name" value="Ferrochelatase"/>
    <property type="match status" value="1"/>
</dbReference>
<keyword evidence="3 7" id="KW-0350">Heme biosynthesis</keyword>
<dbReference type="PANTHER" id="PTHR11108">
    <property type="entry name" value="FERROCHELATASE"/>
    <property type="match status" value="1"/>
</dbReference>
<comment type="caution">
    <text evidence="9">The sequence shown here is derived from an EMBL/GenBank/DDBJ whole genome shotgun (WGS) entry which is preliminary data.</text>
</comment>
<comment type="subcellular location">
    <subcellularLocation>
        <location evidence="7 8">Cytoplasm</location>
    </subcellularLocation>
</comment>
<evidence type="ECO:0000256" key="1">
    <source>
        <dbReference type="ARBA" id="ARBA00007718"/>
    </source>
</evidence>
<sequence length="317" mass="36475">MKQALFLLNMGGPNNLDEVKLFLYNMFSDKNIIPNPLIRPLVRTIIIKKRLNEAKETYAELGGKSPLYDLTMQLIDKLSSKLTMPIYPVMRYVPPFALSALQECKENGIEEILLFPLYPQYSTTTTLSSYEDLIQACEVLDYHPQITFIKERYYDDFDYIKASAEKIKEALEDKESKEYDLILSAHGLPVSIIKAGDPYQREVEANVSALKTYLMTEGIFFNNIKLVYQSKVGPQQWLQPALVDTLRNPRNRKIIIYPLAFTIDNSETLFELDIEAREIAEKIKYEDFIVAKCMNDSDAFVDLIVKSVEEYNADTAK</sequence>
<evidence type="ECO:0000256" key="2">
    <source>
        <dbReference type="ARBA" id="ARBA00023004"/>
    </source>
</evidence>
<dbReference type="InterPro" id="IPR033659">
    <property type="entry name" value="Ferrochelatase_N"/>
</dbReference>
<dbReference type="InterPro" id="IPR019772">
    <property type="entry name" value="Ferrochelatase_AS"/>
</dbReference>
<dbReference type="SUPFAM" id="SSF53800">
    <property type="entry name" value="Chelatase"/>
    <property type="match status" value="1"/>
</dbReference>
<comment type="catalytic activity">
    <reaction evidence="6">
        <text>Fe-coproporphyrin III + 2 H(+) = coproporphyrin III + Fe(2+)</text>
        <dbReference type="Rhea" id="RHEA:49572"/>
        <dbReference type="ChEBI" id="CHEBI:15378"/>
        <dbReference type="ChEBI" id="CHEBI:29033"/>
        <dbReference type="ChEBI" id="CHEBI:68438"/>
        <dbReference type="ChEBI" id="CHEBI:131725"/>
        <dbReference type="EC" id="4.99.1.9"/>
    </reaction>
    <physiologicalReaction direction="right-to-left" evidence="6">
        <dbReference type="Rhea" id="RHEA:49574"/>
    </physiologicalReaction>
</comment>
<comment type="similarity">
    <text evidence="1 7 8">Belongs to the ferrochelatase family.</text>
</comment>
<evidence type="ECO:0000256" key="7">
    <source>
        <dbReference type="HAMAP-Rule" id="MF_00323"/>
    </source>
</evidence>
<dbReference type="Gene3D" id="3.40.50.1400">
    <property type="match status" value="2"/>
</dbReference>
<keyword evidence="7 8" id="KW-0963">Cytoplasm</keyword>
<dbReference type="CDD" id="cd03411">
    <property type="entry name" value="Ferrochelatase_N"/>
    <property type="match status" value="1"/>
</dbReference>
<dbReference type="Proteomes" id="UP001169069">
    <property type="component" value="Unassembled WGS sequence"/>
</dbReference>
<evidence type="ECO:0000313" key="9">
    <source>
        <dbReference type="EMBL" id="MDM5271012.1"/>
    </source>
</evidence>
<dbReference type="InterPro" id="IPR001015">
    <property type="entry name" value="Ferrochelatase"/>
</dbReference>
<evidence type="ECO:0000256" key="8">
    <source>
        <dbReference type="RuleBase" id="RU000607"/>
    </source>
</evidence>
<dbReference type="EC" id="4.98.1.1" evidence="7 8"/>
<dbReference type="NCBIfam" id="TIGR00109">
    <property type="entry name" value="hemH"/>
    <property type="match status" value="1"/>
</dbReference>
<keyword evidence="10" id="KW-1185">Reference proteome</keyword>
<dbReference type="CDD" id="cd00419">
    <property type="entry name" value="Ferrochelatase_C"/>
    <property type="match status" value="1"/>
</dbReference>
<evidence type="ECO:0000313" key="10">
    <source>
        <dbReference type="Proteomes" id="UP001169069"/>
    </source>
</evidence>
<dbReference type="EMBL" id="JAQIBD010000001">
    <property type="protein sequence ID" value="MDM5271012.1"/>
    <property type="molecule type" value="Genomic_DNA"/>
</dbReference>
<evidence type="ECO:0000256" key="3">
    <source>
        <dbReference type="ARBA" id="ARBA00023133"/>
    </source>
</evidence>
<organism evidence="9 10">
    <name type="scientific">Sulfurovum zhangzhouensis</name>
    <dbReference type="NCBI Taxonomy" id="3019067"/>
    <lineage>
        <taxon>Bacteria</taxon>
        <taxon>Pseudomonadati</taxon>
        <taxon>Campylobacterota</taxon>
        <taxon>Epsilonproteobacteria</taxon>
        <taxon>Campylobacterales</taxon>
        <taxon>Sulfurovaceae</taxon>
        <taxon>Sulfurovum</taxon>
    </lineage>
</organism>
<evidence type="ECO:0000256" key="4">
    <source>
        <dbReference type="ARBA" id="ARBA00023239"/>
    </source>
</evidence>
<dbReference type="InterPro" id="IPR033644">
    <property type="entry name" value="Ferrochelatase_C"/>
</dbReference>
<feature type="binding site" evidence="7">
    <location>
        <position position="267"/>
    </location>
    <ligand>
        <name>Fe(2+)</name>
        <dbReference type="ChEBI" id="CHEBI:29033"/>
    </ligand>
</feature>
<keyword evidence="7" id="KW-0479">Metal-binding</keyword>
<dbReference type="PANTHER" id="PTHR11108:SF1">
    <property type="entry name" value="FERROCHELATASE, MITOCHONDRIAL"/>
    <property type="match status" value="1"/>
</dbReference>
<comment type="function">
    <text evidence="7 8">Catalyzes the ferrous insertion into protoporphyrin IX.</text>
</comment>
<protein>
    <recommendedName>
        <fullName evidence="7 8">Ferrochelatase</fullName>
        <ecNumber evidence="7 8">4.98.1.1</ecNumber>
    </recommendedName>
    <alternativeName>
        <fullName evidence="7">Heme synthase</fullName>
    </alternativeName>
    <alternativeName>
        <fullName evidence="7">Protoheme ferro-lyase</fullName>
    </alternativeName>
</protein>
<dbReference type="PROSITE" id="PS00534">
    <property type="entry name" value="FERROCHELATASE"/>
    <property type="match status" value="1"/>
</dbReference>
<comment type="catalytic activity">
    <reaction evidence="7 8">
        <text>heme b + 2 H(+) = protoporphyrin IX + Fe(2+)</text>
        <dbReference type="Rhea" id="RHEA:22584"/>
        <dbReference type="ChEBI" id="CHEBI:15378"/>
        <dbReference type="ChEBI" id="CHEBI:29033"/>
        <dbReference type="ChEBI" id="CHEBI:57306"/>
        <dbReference type="ChEBI" id="CHEBI:60344"/>
        <dbReference type="EC" id="4.98.1.1"/>
    </reaction>
</comment>